<organism evidence="2 3">
    <name type="scientific">Streptomyces javensis</name>
    <dbReference type="NCBI Taxonomy" id="114698"/>
    <lineage>
        <taxon>Bacteria</taxon>
        <taxon>Bacillati</taxon>
        <taxon>Actinomycetota</taxon>
        <taxon>Actinomycetes</taxon>
        <taxon>Kitasatosporales</taxon>
        <taxon>Streptomycetaceae</taxon>
        <taxon>Streptomyces</taxon>
        <taxon>Streptomyces violaceusniger group</taxon>
    </lineage>
</organism>
<gene>
    <name evidence="2" type="ORF">GCM10009579_30920</name>
</gene>
<dbReference type="InterPro" id="IPR029058">
    <property type="entry name" value="AB_hydrolase_fold"/>
</dbReference>
<dbReference type="InterPro" id="IPR000073">
    <property type="entry name" value="AB_hydrolase_1"/>
</dbReference>
<dbReference type="PANTHER" id="PTHR43689">
    <property type="entry name" value="HYDROLASE"/>
    <property type="match status" value="1"/>
</dbReference>
<name>A0ABN1WYW7_9ACTN</name>
<feature type="domain" description="AB hydrolase-1" evidence="1">
    <location>
        <begin position="30"/>
        <end position="253"/>
    </location>
</feature>
<keyword evidence="2" id="KW-0378">Hydrolase</keyword>
<dbReference type="Pfam" id="PF12697">
    <property type="entry name" value="Abhydrolase_6"/>
    <property type="match status" value="1"/>
</dbReference>
<dbReference type="GO" id="GO:0016787">
    <property type="term" value="F:hydrolase activity"/>
    <property type="evidence" value="ECO:0007669"/>
    <property type="project" value="UniProtKB-KW"/>
</dbReference>
<evidence type="ECO:0000313" key="2">
    <source>
        <dbReference type="EMBL" id="GAA1270147.1"/>
    </source>
</evidence>
<evidence type="ECO:0000259" key="1">
    <source>
        <dbReference type="Pfam" id="PF12697"/>
    </source>
</evidence>
<sequence length="276" mass="29116">MTTDLNSLTHAAACDDLDLTLSEAGSGRPVLVLHGGGGPATVAGIAAHLSRAAHTLAPVHPGWEGTPRPDWLTGVDDLALTYLHLLHDRGLRDVLVVGSSLGGWIAAEMAVRDTAGVIGGLVLIDAVGVHIPGEPITDFFALDARGVASHSWHDPDRYYVDPADIPAGQLAIRQANMATMRVLAGEPYMHDAKLLRRLRRVDTPALLLWGESDRVVTPAYGAAYAAAFGNARFEVIPGAGHLPQIEQPEATLALIDAHVHAYAYARAHRALGSSAT</sequence>
<comment type="caution">
    <text evidence="2">The sequence shown here is derived from an EMBL/GenBank/DDBJ whole genome shotgun (WGS) entry which is preliminary data.</text>
</comment>
<evidence type="ECO:0000313" key="3">
    <source>
        <dbReference type="Proteomes" id="UP001500282"/>
    </source>
</evidence>
<dbReference type="PANTHER" id="PTHR43689:SF8">
    <property type="entry name" value="ALPHA_BETA-HYDROLASES SUPERFAMILY PROTEIN"/>
    <property type="match status" value="1"/>
</dbReference>
<dbReference type="Gene3D" id="3.40.50.1820">
    <property type="entry name" value="alpha/beta hydrolase"/>
    <property type="match status" value="1"/>
</dbReference>
<dbReference type="EMBL" id="BAAAIH010000014">
    <property type="protein sequence ID" value="GAA1270147.1"/>
    <property type="molecule type" value="Genomic_DNA"/>
</dbReference>
<protein>
    <submittedName>
        <fullName evidence="2">Alpha/beta hydrolase</fullName>
    </submittedName>
</protein>
<dbReference type="Proteomes" id="UP001500282">
    <property type="component" value="Unassembled WGS sequence"/>
</dbReference>
<accession>A0ABN1WYW7</accession>
<keyword evidence="3" id="KW-1185">Reference proteome</keyword>
<proteinExistence type="predicted"/>
<dbReference type="SUPFAM" id="SSF53474">
    <property type="entry name" value="alpha/beta-Hydrolases"/>
    <property type="match status" value="1"/>
</dbReference>
<reference evidence="2 3" key="1">
    <citation type="journal article" date="2019" name="Int. J. Syst. Evol. Microbiol.">
        <title>The Global Catalogue of Microorganisms (GCM) 10K type strain sequencing project: providing services to taxonomists for standard genome sequencing and annotation.</title>
        <authorList>
            <consortium name="The Broad Institute Genomics Platform"/>
            <consortium name="The Broad Institute Genome Sequencing Center for Infectious Disease"/>
            <person name="Wu L."/>
            <person name="Ma J."/>
        </authorList>
    </citation>
    <scope>NUCLEOTIDE SEQUENCE [LARGE SCALE GENOMIC DNA]</scope>
    <source>
        <strain evidence="2 3">JCM 11448</strain>
    </source>
</reference>